<comment type="subcellular location">
    <subcellularLocation>
        <location evidence="1">Cell membrane</location>
        <topology evidence="1">Multi-pass membrane protein</topology>
    </subcellularLocation>
</comment>
<evidence type="ECO:0000259" key="7">
    <source>
        <dbReference type="Pfam" id="PF02687"/>
    </source>
</evidence>
<evidence type="ECO:0000256" key="4">
    <source>
        <dbReference type="ARBA" id="ARBA00022989"/>
    </source>
</evidence>
<dbReference type="RefSeq" id="WP_176942487.1">
    <property type="nucleotide sequence ID" value="NZ_JABZEC010000003.1"/>
</dbReference>
<proteinExistence type="predicted"/>
<dbReference type="PANTHER" id="PTHR30287">
    <property type="entry name" value="MEMBRANE COMPONENT OF PREDICTED ABC SUPERFAMILY METABOLITE UPTAKE TRANSPORTER"/>
    <property type="match status" value="1"/>
</dbReference>
<evidence type="ECO:0000256" key="3">
    <source>
        <dbReference type="ARBA" id="ARBA00022692"/>
    </source>
</evidence>
<feature type="transmembrane region" description="Helical" evidence="6">
    <location>
        <begin position="20"/>
        <end position="37"/>
    </location>
</feature>
<comment type="caution">
    <text evidence="8">The sequence shown here is derived from an EMBL/GenBank/DDBJ whole genome shotgun (WGS) entry which is preliminary data.</text>
</comment>
<gene>
    <name evidence="8" type="ORF">HU830_03935</name>
</gene>
<evidence type="ECO:0000313" key="9">
    <source>
        <dbReference type="Proteomes" id="UP000563523"/>
    </source>
</evidence>
<feature type="transmembrane region" description="Helical" evidence="6">
    <location>
        <begin position="313"/>
        <end position="334"/>
    </location>
</feature>
<protein>
    <submittedName>
        <fullName evidence="8">ABC transporter permease</fullName>
    </submittedName>
</protein>
<reference evidence="8 9" key="1">
    <citation type="submission" date="2020-06" db="EMBL/GenBank/DDBJ databases">
        <authorList>
            <person name="Kang J."/>
        </authorList>
    </citation>
    <scope>NUCLEOTIDE SEQUENCE [LARGE SCALE GENOMIC DNA]</scope>
    <source>
        <strain evidence="8 9">DCY120</strain>
    </source>
</reference>
<name>A0A850R6Q3_9LACO</name>
<sequence>MKTGLWKNTLREFRFSRARFLSVTILVMLGVFVMVGLRSVGPDMRQTAQLYYQKHHLADAQLSSSLPLNATDRQQIRQKVKKVQHLEFVQQLDTKLDSTDRVIRLQTISPQLSRPRLTQGHLPRNGHQVLLNARERGQYHLGQTIRVHSGQAATLKTRTLQVVGFGTSAEYLDKSQLGVTPLGNGKVATFGYLSVEAVKKFEPQLARVQFCLKSHQAYDSQYEKQAQVWVHKSQPALNHLAKKKTQRIQRQLLQFQQLAAINPSAVNPQLEQQLRAIQAQGPIKYVFQTRNDYNDSYHLFGEDIKRIESLAQVFPYIFLAVALIVCFTTMLRMAQEKKKDLAVLSGLGYGRWQQLQVFLVYGLSAVIIGALVGAYFGNQVLTKEIYRAYGQSFVFPSLKLHFDLIGFTSVFLLSLLVIVLPSVVLAWRQSFQAPAELLQGQTVKTNSRIFLEYLPFLWRRFSFNYQITLRNIFRYKLRMLMTIIGVAGCTALLITGFGIRDSLQGLVYDQYTRIAHYDELAQLAPDLSSKEKETTVRQVRQQAGVKKADLVNSRQFLVADRQSPGNQVITFLSPATNQGLQTYLSLYNLDNQRRWRLPAHGVVITQKLAQSLNLRVHDRMSFHDHQGHQYRAPVAAIVQMSTGHYLFASPTAYRAILGHNWRANGLIVQNRTRTKQDLDQVARQLNQKETIVAVTRTDAAKKVINETLDSLQALILIIILVSSVLAYVVLYNLTNVNVLERVRELSTMKVLGFFDREVDMYIFRETILLTLVGIVGGFIGGKYLHNYIMMTVTPEVIMPHLHLQATNFLFSGGLTILFAVIVLLIMSQKIHKIDMLTALKSNND</sequence>
<dbReference type="EMBL" id="JABZEC010000003">
    <property type="protein sequence ID" value="NVY96322.1"/>
    <property type="molecule type" value="Genomic_DNA"/>
</dbReference>
<keyword evidence="2" id="KW-1003">Cell membrane</keyword>
<dbReference type="Proteomes" id="UP000563523">
    <property type="component" value="Unassembled WGS sequence"/>
</dbReference>
<evidence type="ECO:0000256" key="2">
    <source>
        <dbReference type="ARBA" id="ARBA00022475"/>
    </source>
</evidence>
<feature type="transmembrane region" description="Helical" evidence="6">
    <location>
        <begin position="805"/>
        <end position="826"/>
    </location>
</feature>
<feature type="transmembrane region" description="Helical" evidence="6">
    <location>
        <begin position="711"/>
        <end position="733"/>
    </location>
</feature>
<dbReference type="GO" id="GO:0005886">
    <property type="term" value="C:plasma membrane"/>
    <property type="evidence" value="ECO:0007669"/>
    <property type="project" value="UniProtKB-SubCell"/>
</dbReference>
<evidence type="ECO:0000313" key="8">
    <source>
        <dbReference type="EMBL" id="NVY96322.1"/>
    </source>
</evidence>
<organism evidence="8 9">
    <name type="scientific">Bombilactobacillus apium</name>
    <dbReference type="NCBI Taxonomy" id="2675299"/>
    <lineage>
        <taxon>Bacteria</taxon>
        <taxon>Bacillati</taxon>
        <taxon>Bacillota</taxon>
        <taxon>Bacilli</taxon>
        <taxon>Lactobacillales</taxon>
        <taxon>Lactobacillaceae</taxon>
        <taxon>Bombilactobacillus</taxon>
    </lineage>
</organism>
<feature type="transmembrane region" description="Helical" evidence="6">
    <location>
        <begin position="479"/>
        <end position="499"/>
    </location>
</feature>
<feature type="domain" description="ABC3 transporter permease C-terminal" evidence="7">
    <location>
        <begin position="313"/>
        <end position="432"/>
    </location>
</feature>
<feature type="transmembrane region" description="Helical" evidence="6">
    <location>
        <begin position="404"/>
        <end position="427"/>
    </location>
</feature>
<accession>A0A850R6Q3</accession>
<feature type="domain" description="ABC3 transporter permease C-terminal" evidence="7">
    <location>
        <begin position="717"/>
        <end position="833"/>
    </location>
</feature>
<dbReference type="PANTHER" id="PTHR30287:SF1">
    <property type="entry name" value="INNER MEMBRANE PROTEIN"/>
    <property type="match status" value="1"/>
</dbReference>
<keyword evidence="3 6" id="KW-0812">Transmembrane</keyword>
<feature type="transmembrane region" description="Helical" evidence="6">
    <location>
        <begin position="766"/>
        <end position="785"/>
    </location>
</feature>
<dbReference type="InterPro" id="IPR038766">
    <property type="entry name" value="Membrane_comp_ABC_pdt"/>
</dbReference>
<keyword evidence="5 6" id="KW-0472">Membrane</keyword>
<feature type="transmembrane region" description="Helical" evidence="6">
    <location>
        <begin position="355"/>
        <end position="376"/>
    </location>
</feature>
<dbReference type="AlphaFoldDB" id="A0A850R6Q3"/>
<dbReference type="InterPro" id="IPR003838">
    <property type="entry name" value="ABC3_permease_C"/>
</dbReference>
<keyword evidence="4 6" id="KW-1133">Transmembrane helix</keyword>
<evidence type="ECO:0000256" key="6">
    <source>
        <dbReference type="SAM" id="Phobius"/>
    </source>
</evidence>
<keyword evidence="9" id="KW-1185">Reference proteome</keyword>
<dbReference type="Pfam" id="PF02687">
    <property type="entry name" value="FtsX"/>
    <property type="match status" value="2"/>
</dbReference>
<evidence type="ECO:0000256" key="5">
    <source>
        <dbReference type="ARBA" id="ARBA00023136"/>
    </source>
</evidence>
<evidence type="ECO:0000256" key="1">
    <source>
        <dbReference type="ARBA" id="ARBA00004651"/>
    </source>
</evidence>